<feature type="compositionally biased region" description="Polar residues" evidence="6">
    <location>
        <begin position="287"/>
        <end position="297"/>
    </location>
</feature>
<feature type="region of interest" description="Disordered" evidence="6">
    <location>
        <begin position="268"/>
        <end position="428"/>
    </location>
</feature>
<name>A0A8K0W1I1_9PLEO</name>
<dbReference type="Proteomes" id="UP000813461">
    <property type="component" value="Unassembled WGS sequence"/>
</dbReference>
<evidence type="ECO:0000256" key="1">
    <source>
        <dbReference type="ARBA" id="ARBA00022603"/>
    </source>
</evidence>
<dbReference type="SUPFAM" id="SSF52540">
    <property type="entry name" value="P-loop containing nucleoside triphosphate hydrolases"/>
    <property type="match status" value="2"/>
</dbReference>
<keyword evidence="5" id="KW-0067">ATP-binding</keyword>
<keyword evidence="3" id="KW-0547">Nucleotide-binding</keyword>
<feature type="compositionally biased region" description="Low complexity" evidence="6">
    <location>
        <begin position="271"/>
        <end position="286"/>
    </location>
</feature>
<evidence type="ECO:0000256" key="6">
    <source>
        <dbReference type="SAM" id="MobiDB-lite"/>
    </source>
</evidence>
<dbReference type="Gene3D" id="3.40.50.300">
    <property type="entry name" value="P-loop containing nucleotide triphosphate hydrolases"/>
    <property type="match status" value="1"/>
</dbReference>
<dbReference type="CDD" id="cd18793">
    <property type="entry name" value="SF2_C_SNF"/>
    <property type="match status" value="1"/>
</dbReference>
<evidence type="ECO:0000256" key="2">
    <source>
        <dbReference type="ARBA" id="ARBA00022679"/>
    </source>
</evidence>
<protein>
    <recommendedName>
        <fullName evidence="7">SNF2 N-terminal domain-containing protein</fullName>
    </recommendedName>
</protein>
<accession>A0A8K0W1I1</accession>
<evidence type="ECO:0000256" key="4">
    <source>
        <dbReference type="ARBA" id="ARBA00022801"/>
    </source>
</evidence>
<feature type="region of interest" description="Disordered" evidence="6">
    <location>
        <begin position="1689"/>
        <end position="1714"/>
    </location>
</feature>
<dbReference type="GO" id="GO:0008168">
    <property type="term" value="F:methyltransferase activity"/>
    <property type="evidence" value="ECO:0007669"/>
    <property type="project" value="UniProtKB-KW"/>
</dbReference>
<dbReference type="GO" id="GO:0005634">
    <property type="term" value="C:nucleus"/>
    <property type="evidence" value="ECO:0007669"/>
    <property type="project" value="TreeGrafter"/>
</dbReference>
<dbReference type="InterPro" id="IPR029063">
    <property type="entry name" value="SAM-dependent_MTases_sf"/>
</dbReference>
<dbReference type="EMBL" id="JAGMVJ010000004">
    <property type="protein sequence ID" value="KAH7091264.1"/>
    <property type="molecule type" value="Genomic_DNA"/>
</dbReference>
<dbReference type="GO" id="GO:0005524">
    <property type="term" value="F:ATP binding"/>
    <property type="evidence" value="ECO:0007669"/>
    <property type="project" value="UniProtKB-KW"/>
</dbReference>
<dbReference type="PANTHER" id="PTHR45626:SF26">
    <property type="entry name" value="FAMILY HELICASE, PUTATIVE (AFU_ORTHOLOGUE AFUA_2G09120)-RELATED"/>
    <property type="match status" value="1"/>
</dbReference>
<evidence type="ECO:0000259" key="7">
    <source>
        <dbReference type="Pfam" id="PF00176"/>
    </source>
</evidence>
<dbReference type="PANTHER" id="PTHR45626">
    <property type="entry name" value="TRANSCRIPTION TERMINATION FACTOR 2-RELATED"/>
    <property type="match status" value="1"/>
</dbReference>
<dbReference type="GO" id="GO:0032259">
    <property type="term" value="P:methylation"/>
    <property type="evidence" value="ECO:0007669"/>
    <property type="project" value="UniProtKB-KW"/>
</dbReference>
<dbReference type="InterPro" id="IPR000330">
    <property type="entry name" value="SNF2_N"/>
</dbReference>
<keyword evidence="1" id="KW-0489">Methyltransferase</keyword>
<feature type="compositionally biased region" description="Acidic residues" evidence="6">
    <location>
        <begin position="368"/>
        <end position="379"/>
    </location>
</feature>
<comment type="caution">
    <text evidence="8">The sequence shown here is derived from an EMBL/GenBank/DDBJ whole genome shotgun (WGS) entry which is preliminary data.</text>
</comment>
<evidence type="ECO:0000313" key="9">
    <source>
        <dbReference type="Proteomes" id="UP000813461"/>
    </source>
</evidence>
<dbReference type="Pfam" id="PF00145">
    <property type="entry name" value="DNA_methylase"/>
    <property type="match status" value="1"/>
</dbReference>
<dbReference type="InterPro" id="IPR049730">
    <property type="entry name" value="SNF2/RAD54-like_C"/>
</dbReference>
<dbReference type="Gene3D" id="3.40.50.10810">
    <property type="entry name" value="Tandem AAA-ATPase domain"/>
    <property type="match status" value="2"/>
</dbReference>
<feature type="compositionally biased region" description="Acidic residues" evidence="6">
    <location>
        <begin position="334"/>
        <end position="344"/>
    </location>
</feature>
<feature type="compositionally biased region" description="Basic residues" evidence="6">
    <location>
        <begin position="1697"/>
        <end position="1707"/>
    </location>
</feature>
<dbReference type="OrthoDB" id="423221at2759"/>
<keyword evidence="4" id="KW-0378">Hydrolase</keyword>
<feature type="region of interest" description="Disordered" evidence="6">
    <location>
        <begin position="26"/>
        <end position="68"/>
    </location>
</feature>
<dbReference type="Gene3D" id="3.40.50.150">
    <property type="entry name" value="Vaccinia Virus protein VP39"/>
    <property type="match status" value="1"/>
</dbReference>
<sequence>MAPTQRSRKRRRTSDASDTIMVIPRQIESQQHPAQRTPLRETRTRANVGQSRGTASRIETTTASRPSPVLPGATIPATCCLFCRTRGGRAAYNCQFEEGSDKCTRCISDKSKTCRQPTSAEIARIEARCPRCIRRGFKACNGANPCDTCIRNKTTHLCQGQPPESQRQVVQSTGAVVDGHAQRTPTAERSRRKRRKVEIEEPETEHDSGSTLPTDNEDTSMDITPEEIEQHLGTTEMLLHEEEDDVEQTIVVEMRVPYAKAEQRLLDEAIPPSASPSTSGPGSLTSNRATSTPATTGSEDDKYELQQQLNRELPPKPGSRARRSTGRVSYVEDFPQESSDDELEAGSKHTDEEDDSDVYVSSASRESDLDDESDVEVIPDDASSAMEDEGDDYEDMVDMTMDDEASKPQPKRGSTKKPGAPRAGKGIDFDLPPIDNIEDIFRDLATKAVDLGLANALGRLKGRPINVTTMCSGTESPLLALDLLSKGLEKAGQAPIKVNHHFSAEIEVFKQSYIERNFAPPRLFRDVRDFSRENATTAVTAYGAEETIPSGIDILIAGFVCKDLSRLNSRQKDLDDDGESGDTWRAIYSYAKRFRPRIVLLENVKGSASTWETLVSKWDKIGYEARWLICDTKRYYLPQTRERMYMVAIEREQFGKKADLAVAQWQYLMQSLQRQCSSPYEAFLSGMLGESSDHNALVSEPDWALCKLRYDHIRSDERLGILRPITKWSENGTVQPPDIANRQWYHSQSSRVYDAIDVAHLQAAKKGYDSMHKMAVWDVSQNVDRFKADFGILPCITPGGCDFASNRQVALTGSQLLLLQGMPLNKMLFATETQRECQDLAGNAMSTTVIGASLVSAIICGWKSLRGNSVDHELPLEVATPRTKRIEEIVRPTSMVEVPVPGYEIERLDLEKLRVDAVASSRLCNCEGDKRVSKANIQVCSRCEHSACTQCAGNPKHEYSASSAILRDQRDLAPNDFIRIWKPNLPPRLKFSAFPDVRQLSSSLKVTNESTQAYINHMIEAQISTQHFCLQNLVRANKAWKALYHSSHARLELRIGKKVEWLLFVSSPPSLPGSSPIRKLFEAPVARATVDRNLLNATWEIYLPHSTKHTVSVEASPTRFSSWRSRLGLPDFKEETVPMTLHVKSRAKECAALNGQFEHLPWCGSASHSLYKRTTGSDLYLFLDPSLIGKAEEDGFVFSQDCGLTTYGESRICLARVNTNWRPWLVKEGTSSSVDVAIPGIWLAAPTRLSSVDLPLHVSITTANSVSRVQEDCSRPVVVLEALAQEPLRVKSFDEYAWALQQAKHCPKFSSWQSVVAASSTCVCAPVPPSILWHVDDKGIANPHEDRKMAASFERATKTRPAIFHIQAVSETTSTKVQVSLNVQALIHRAVGRMTRPGLVTTAWRLATDHEDLAPEPFPRFRLSSNSGDDPLVLSPSLSYLRNTQPRSLAWMEKQEMGKNLTISEVEEAVEANLGWRAEARAQNLITVRGGVLADLPSFGKTVTTIALIQNEFEHHTPEAILQRNRQLVADSPGYIDTAASLIVCPPPIASQWQTELKKFLGSATYDTYNVLLVASFHDLVELSVQDIQKSRIIIVSWTVFAEQEYISHLAHFAAMPEPSVTGRRAIDTWFSRVLQDVPDQIRTLMSTKYKDFMVATKDTLAKRLQEKDFQATLPIRIQHGSAYESFKAMHTPSGSSKKKTKSKPTVKRQASSQVTADHQVPLLHLFCFNRVIVDEYHYLNDDKDLKNTIASVCVKRILANKRWVLSGTPALGNFSDVNQIASYLGISLGRYHFGNGTATTQADRALRADQTLVEDFLSQTEIMSRQWHRARHERAQEFLDLFVRQNEPCLGHIPCEEKIMPVELDMGHHAIYLELSQHLISQKMQIKKLNNKLTSDKIDRLNASLNDSASAEDALLKSALVFETHSGESGLKKLGDKRSEQREGAKADLYRLMTGFEGLSKTDEISELYTRFKEDIKKYNWLGDDKASSIARKLLKKAESSPDASVFSELRKLSKDKRTKLAKKLLSDVRETARELALRIRSERFVNAIQDLLKPLTDAAPAQTFQCSSPLCTGTASVSQLHIISHCGHSACEHCLLLRTNSDTCVHPECNVNVQSINLVRATELGSIAERTSEHSFGSKVAAITELIQSFPGGDQGLVFAPNDEVIAILETVFEKSGIAYHSVRGCKPATTAKIIEDFKTDDNVETQSTVLLLNLGSESAAGVNLVNANHIVFVSPLLSKTQYEYDSAMAQAIARSRRYGQEKKVHIYHVIAQRTIDVDILELRHKRVSGITTAESCMRMPAPLAKKKTTTLVKNKAGDMALVPATWLADPAKRKKMKLEDAPSKFTSLINFSDTFRRELD</sequence>
<dbReference type="GO" id="GO:0008094">
    <property type="term" value="F:ATP-dependent activity, acting on DNA"/>
    <property type="evidence" value="ECO:0007669"/>
    <property type="project" value="TreeGrafter"/>
</dbReference>
<organism evidence="8 9">
    <name type="scientific">Paraphoma chrysanthemicola</name>
    <dbReference type="NCBI Taxonomy" id="798071"/>
    <lineage>
        <taxon>Eukaryota</taxon>
        <taxon>Fungi</taxon>
        <taxon>Dikarya</taxon>
        <taxon>Ascomycota</taxon>
        <taxon>Pezizomycotina</taxon>
        <taxon>Dothideomycetes</taxon>
        <taxon>Pleosporomycetidae</taxon>
        <taxon>Pleosporales</taxon>
        <taxon>Pleosporineae</taxon>
        <taxon>Phaeosphaeriaceae</taxon>
        <taxon>Paraphoma</taxon>
    </lineage>
</organism>
<dbReference type="InterPro" id="IPR050628">
    <property type="entry name" value="SNF2_RAD54_helicase_TF"/>
</dbReference>
<reference evidence="8" key="1">
    <citation type="journal article" date="2021" name="Nat. Commun.">
        <title>Genetic determinants of endophytism in the Arabidopsis root mycobiome.</title>
        <authorList>
            <person name="Mesny F."/>
            <person name="Miyauchi S."/>
            <person name="Thiergart T."/>
            <person name="Pickel B."/>
            <person name="Atanasova L."/>
            <person name="Karlsson M."/>
            <person name="Huettel B."/>
            <person name="Barry K.W."/>
            <person name="Haridas S."/>
            <person name="Chen C."/>
            <person name="Bauer D."/>
            <person name="Andreopoulos W."/>
            <person name="Pangilinan J."/>
            <person name="LaButti K."/>
            <person name="Riley R."/>
            <person name="Lipzen A."/>
            <person name="Clum A."/>
            <person name="Drula E."/>
            <person name="Henrissat B."/>
            <person name="Kohler A."/>
            <person name="Grigoriev I.V."/>
            <person name="Martin F.M."/>
            <person name="Hacquard S."/>
        </authorList>
    </citation>
    <scope>NUCLEOTIDE SEQUENCE</scope>
    <source>
        <strain evidence="8">MPI-SDFR-AT-0120</strain>
    </source>
</reference>
<proteinExistence type="predicted"/>
<dbReference type="SUPFAM" id="SSF53335">
    <property type="entry name" value="S-adenosyl-L-methionine-dependent methyltransferases"/>
    <property type="match status" value="1"/>
</dbReference>
<dbReference type="InterPro" id="IPR001525">
    <property type="entry name" value="C5_MeTfrase"/>
</dbReference>
<feature type="compositionally biased region" description="Polar residues" evidence="6">
    <location>
        <begin position="45"/>
        <end position="65"/>
    </location>
</feature>
<evidence type="ECO:0000256" key="3">
    <source>
        <dbReference type="ARBA" id="ARBA00022741"/>
    </source>
</evidence>
<feature type="compositionally biased region" description="Acidic residues" evidence="6">
    <location>
        <begin position="386"/>
        <end position="403"/>
    </location>
</feature>
<evidence type="ECO:0000256" key="5">
    <source>
        <dbReference type="ARBA" id="ARBA00022840"/>
    </source>
</evidence>
<dbReference type="InterPro" id="IPR038718">
    <property type="entry name" value="SNF2-like_sf"/>
</dbReference>
<gene>
    <name evidence="8" type="ORF">FB567DRAFT_269948</name>
</gene>
<feature type="compositionally biased region" description="Polar residues" evidence="6">
    <location>
        <begin position="160"/>
        <end position="174"/>
    </location>
</feature>
<dbReference type="InterPro" id="IPR027417">
    <property type="entry name" value="P-loop_NTPase"/>
</dbReference>
<dbReference type="GO" id="GO:0016787">
    <property type="term" value="F:hydrolase activity"/>
    <property type="evidence" value="ECO:0007669"/>
    <property type="project" value="UniProtKB-KW"/>
</dbReference>
<keyword evidence="2" id="KW-0808">Transferase</keyword>
<feature type="domain" description="SNF2 N-terminal" evidence="7">
    <location>
        <begin position="1445"/>
        <end position="1787"/>
    </location>
</feature>
<keyword evidence="9" id="KW-1185">Reference proteome</keyword>
<dbReference type="Pfam" id="PF00176">
    <property type="entry name" value="SNF2-rel_dom"/>
    <property type="match status" value="1"/>
</dbReference>
<feature type="region of interest" description="Disordered" evidence="6">
    <location>
        <begin position="160"/>
        <end position="220"/>
    </location>
</feature>
<evidence type="ECO:0000313" key="8">
    <source>
        <dbReference type="EMBL" id="KAH7091264.1"/>
    </source>
</evidence>
<dbReference type="GO" id="GO:0006281">
    <property type="term" value="P:DNA repair"/>
    <property type="evidence" value="ECO:0007669"/>
    <property type="project" value="TreeGrafter"/>
</dbReference>